<organism evidence="2 3">
    <name type="scientific">Pelagomonas calceolata</name>
    <dbReference type="NCBI Taxonomy" id="35677"/>
    <lineage>
        <taxon>Eukaryota</taxon>
        <taxon>Sar</taxon>
        <taxon>Stramenopiles</taxon>
        <taxon>Ochrophyta</taxon>
        <taxon>Pelagophyceae</taxon>
        <taxon>Pelagomonadales</taxon>
        <taxon>Pelagomonadaceae</taxon>
        <taxon>Pelagomonas</taxon>
    </lineage>
</organism>
<evidence type="ECO:0000313" key="3">
    <source>
        <dbReference type="Proteomes" id="UP000789595"/>
    </source>
</evidence>
<accession>A0A8J2SB20</accession>
<dbReference type="InterPro" id="IPR036770">
    <property type="entry name" value="Ankyrin_rpt-contain_sf"/>
</dbReference>
<feature type="compositionally biased region" description="Basic and acidic residues" evidence="1">
    <location>
        <begin position="17"/>
        <end position="49"/>
    </location>
</feature>
<dbReference type="Proteomes" id="UP000789595">
    <property type="component" value="Unassembled WGS sequence"/>
</dbReference>
<feature type="region of interest" description="Disordered" evidence="1">
    <location>
        <begin position="1"/>
        <end position="49"/>
    </location>
</feature>
<sequence length="510" mass="55204">MEPLQPGVHHFGAPRVTAERQSSDDVQIPRERPTPRRLDFGEPEPKRPRTDRVRVGYIVRHPRPPTGDLCQRLRMRVTVDGNERGTIAGTIVYLRRLRQGANLHRALYEHRQATHDLHEVGLVLWTASGRARDDILEASASVEARGAWLHVETIDVDGDHAAEALAQTLRRCGCAAATHVARPALSTAVAPLEDESSGEEDTENHAAACAAVGFSRSALSPEALWVVTQETLFHDAARLDQTQAARRVRREDRRAAERVPRRSVVPPKDIGLRDALRAFDPSLLDEDAERSLCRECCQRVHDQGADPDAAGALHVAVALKSPRLVACLVDDCGADPNHRFDGATPLMNCAEGLSYSRCDFMRTGQVAELLLERGADAAATDLHGRTALGRLVDRMGGVDDERALFDRHRLGVPVFLQRLLAPAGGPTAADADAARRASGLQLRDVLPRLRELGEPLAPETLRLAAPLWICGCGGSAAPDVAGGATATVFRSPGKVQCLACVARLLGGTTE</sequence>
<reference evidence="2" key="1">
    <citation type="submission" date="2021-11" db="EMBL/GenBank/DDBJ databases">
        <authorList>
            <consortium name="Genoscope - CEA"/>
            <person name="William W."/>
        </authorList>
    </citation>
    <scope>NUCLEOTIDE SEQUENCE</scope>
</reference>
<dbReference type="EMBL" id="CAKKNE010000001">
    <property type="protein sequence ID" value="CAH0364999.1"/>
    <property type="molecule type" value="Genomic_DNA"/>
</dbReference>
<comment type="caution">
    <text evidence="2">The sequence shown here is derived from an EMBL/GenBank/DDBJ whole genome shotgun (WGS) entry which is preliminary data.</text>
</comment>
<keyword evidence="3" id="KW-1185">Reference proteome</keyword>
<proteinExistence type="predicted"/>
<gene>
    <name evidence="2" type="ORF">PECAL_1P13980</name>
</gene>
<protein>
    <recommendedName>
        <fullName evidence="4">Ankyrin repeat domain-containing protein</fullName>
    </recommendedName>
</protein>
<dbReference type="SUPFAM" id="SSF48403">
    <property type="entry name" value="Ankyrin repeat"/>
    <property type="match status" value="1"/>
</dbReference>
<dbReference type="Gene3D" id="1.25.40.20">
    <property type="entry name" value="Ankyrin repeat-containing domain"/>
    <property type="match status" value="1"/>
</dbReference>
<name>A0A8J2SB20_9STRA</name>
<evidence type="ECO:0000313" key="2">
    <source>
        <dbReference type="EMBL" id="CAH0364999.1"/>
    </source>
</evidence>
<dbReference type="AlphaFoldDB" id="A0A8J2SB20"/>
<evidence type="ECO:0008006" key="4">
    <source>
        <dbReference type="Google" id="ProtNLM"/>
    </source>
</evidence>
<evidence type="ECO:0000256" key="1">
    <source>
        <dbReference type="SAM" id="MobiDB-lite"/>
    </source>
</evidence>